<gene>
    <name evidence="2" type="ORF">J5V96_09235</name>
</gene>
<name>A0A939QIU1_9MICO</name>
<reference evidence="2" key="1">
    <citation type="submission" date="2021-03" db="EMBL/GenBank/DDBJ databases">
        <title>Microbacterium sp. nov., a novel actinobacterium isolated from cow dung.</title>
        <authorList>
            <person name="Zhang L."/>
        </authorList>
    </citation>
    <scope>NUCLEOTIDE SEQUENCE</scope>
    <source>
        <strain evidence="2">NEAU-LLB</strain>
    </source>
</reference>
<keyword evidence="1" id="KW-0472">Membrane</keyword>
<keyword evidence="1" id="KW-1133">Transmembrane helix</keyword>
<feature type="transmembrane region" description="Helical" evidence="1">
    <location>
        <begin position="29"/>
        <end position="58"/>
    </location>
</feature>
<comment type="caution">
    <text evidence="2">The sequence shown here is derived from an EMBL/GenBank/DDBJ whole genome shotgun (WGS) entry which is preliminary data.</text>
</comment>
<dbReference type="EMBL" id="JAGFOA010000003">
    <property type="protein sequence ID" value="MBO3663697.1"/>
    <property type="molecule type" value="Genomic_DNA"/>
</dbReference>
<dbReference type="AlphaFoldDB" id="A0A939QIU1"/>
<feature type="transmembrane region" description="Helical" evidence="1">
    <location>
        <begin position="6"/>
        <end position="22"/>
    </location>
</feature>
<accession>A0A939QIU1</accession>
<organism evidence="2 3">
    <name type="scientific">Microbacterium stercoris</name>
    <dbReference type="NCBI Taxonomy" id="2820289"/>
    <lineage>
        <taxon>Bacteria</taxon>
        <taxon>Bacillati</taxon>
        <taxon>Actinomycetota</taxon>
        <taxon>Actinomycetes</taxon>
        <taxon>Micrococcales</taxon>
        <taxon>Microbacteriaceae</taxon>
        <taxon>Microbacterium</taxon>
    </lineage>
</organism>
<protein>
    <submittedName>
        <fullName evidence="2">Uncharacterized protein</fullName>
    </submittedName>
</protein>
<evidence type="ECO:0000313" key="2">
    <source>
        <dbReference type="EMBL" id="MBO3663697.1"/>
    </source>
</evidence>
<sequence>MISLRWAFIIAAATCAAVAVWTRTPNGVALLAIITAGAAAATFPAVTGVLAGLAQWLYGTPTPTADCCRVEHADASEDDLIDQDEAHRRAALLMWLDGQIDILDRQYPPR</sequence>
<dbReference type="Proteomes" id="UP000680132">
    <property type="component" value="Unassembled WGS sequence"/>
</dbReference>
<proteinExistence type="predicted"/>
<evidence type="ECO:0000256" key="1">
    <source>
        <dbReference type="SAM" id="Phobius"/>
    </source>
</evidence>
<evidence type="ECO:0000313" key="3">
    <source>
        <dbReference type="Proteomes" id="UP000680132"/>
    </source>
</evidence>
<keyword evidence="1" id="KW-0812">Transmembrane</keyword>
<keyword evidence="3" id="KW-1185">Reference proteome</keyword>
<dbReference type="RefSeq" id="WP_208503044.1">
    <property type="nucleotide sequence ID" value="NZ_JAGFOA010000003.1"/>
</dbReference>